<dbReference type="Proteomes" id="UP000034883">
    <property type="component" value="Chromosome"/>
</dbReference>
<dbReference type="InterPro" id="IPR029068">
    <property type="entry name" value="Glyas_Bleomycin-R_OHBP_Dase"/>
</dbReference>
<evidence type="ECO:0000259" key="1">
    <source>
        <dbReference type="PROSITE" id="PS51819"/>
    </source>
</evidence>
<dbReference type="Pfam" id="PF00903">
    <property type="entry name" value="Glyoxalase"/>
    <property type="match status" value="1"/>
</dbReference>
<dbReference type="Gene3D" id="3.10.180.10">
    <property type="entry name" value="2,3-Dihydroxybiphenyl 1,2-Dioxygenase, domain 1"/>
    <property type="match status" value="1"/>
</dbReference>
<dbReference type="AlphaFoldDB" id="A0A0F6WAI8"/>
<dbReference type="OrthoDB" id="9791602at2"/>
<dbReference type="STRING" id="927083.DB32_008747"/>
<feature type="domain" description="VOC" evidence="1">
    <location>
        <begin position="1"/>
        <end position="122"/>
    </location>
</feature>
<dbReference type="InterPro" id="IPR037523">
    <property type="entry name" value="VOC_core"/>
</dbReference>
<accession>A0A0F6WAI8</accession>
<dbReference type="PROSITE" id="PS51819">
    <property type="entry name" value="VOC"/>
    <property type="match status" value="1"/>
</dbReference>
<evidence type="ECO:0000313" key="3">
    <source>
        <dbReference type="Proteomes" id="UP000034883"/>
    </source>
</evidence>
<sequence>MKITANLIVPSIEACLPFWIDRLGFTKTVEVPEGDTIGFVILVKDGAELMLQSERSVANDIADAPAEHYRAALYVKVASLAEVQRALAGYEDVVVAERTTFYGARETITNDPAGNVIVFAQRVDQG</sequence>
<protein>
    <recommendedName>
        <fullName evidence="1">VOC domain-containing protein</fullName>
    </recommendedName>
</protein>
<proteinExistence type="predicted"/>
<dbReference type="RefSeq" id="WP_053238446.1">
    <property type="nucleotide sequence ID" value="NZ_CP011125.1"/>
</dbReference>
<dbReference type="SUPFAM" id="SSF54593">
    <property type="entry name" value="Glyoxalase/Bleomycin resistance protein/Dihydroxybiphenyl dioxygenase"/>
    <property type="match status" value="1"/>
</dbReference>
<dbReference type="InterPro" id="IPR004360">
    <property type="entry name" value="Glyas_Fos-R_dOase_dom"/>
</dbReference>
<name>A0A0F6WAI8_9BACT</name>
<reference evidence="2 3" key="1">
    <citation type="submission" date="2015-03" db="EMBL/GenBank/DDBJ databases">
        <title>Genome assembly of Sandaracinus amylolyticus DSM 53668.</title>
        <authorList>
            <person name="Sharma G."/>
            <person name="Subramanian S."/>
        </authorList>
    </citation>
    <scope>NUCLEOTIDE SEQUENCE [LARGE SCALE GENOMIC DNA]</scope>
    <source>
        <strain evidence="2 3">DSM 53668</strain>
    </source>
</reference>
<keyword evidence="3" id="KW-1185">Reference proteome</keyword>
<dbReference type="EMBL" id="CP011125">
    <property type="protein sequence ID" value="AKF11598.1"/>
    <property type="molecule type" value="Genomic_DNA"/>
</dbReference>
<dbReference type="KEGG" id="samy:DB32_008747"/>
<gene>
    <name evidence="2" type="ORF">DB32_008747</name>
</gene>
<evidence type="ECO:0000313" key="2">
    <source>
        <dbReference type="EMBL" id="AKF11598.1"/>
    </source>
</evidence>
<organism evidence="2 3">
    <name type="scientific">Sandaracinus amylolyticus</name>
    <dbReference type="NCBI Taxonomy" id="927083"/>
    <lineage>
        <taxon>Bacteria</taxon>
        <taxon>Pseudomonadati</taxon>
        <taxon>Myxococcota</taxon>
        <taxon>Polyangia</taxon>
        <taxon>Polyangiales</taxon>
        <taxon>Sandaracinaceae</taxon>
        <taxon>Sandaracinus</taxon>
    </lineage>
</organism>